<dbReference type="PANTHER" id="PTHR30537:SF26">
    <property type="entry name" value="GLYCINE CLEAVAGE SYSTEM TRANSCRIPTIONAL ACTIVATOR"/>
    <property type="match status" value="1"/>
</dbReference>
<dbReference type="InterPro" id="IPR000847">
    <property type="entry name" value="LysR_HTH_N"/>
</dbReference>
<dbReference type="SUPFAM" id="SSF46785">
    <property type="entry name" value="Winged helix' DNA-binding domain"/>
    <property type="match status" value="1"/>
</dbReference>
<keyword evidence="7" id="KW-1185">Reference proteome</keyword>
<dbReference type="SUPFAM" id="SSF53850">
    <property type="entry name" value="Periplasmic binding protein-like II"/>
    <property type="match status" value="1"/>
</dbReference>
<organism evidence="6 7">
    <name type="scientific">Kordiimonas lipolytica</name>
    <dbReference type="NCBI Taxonomy" id="1662421"/>
    <lineage>
        <taxon>Bacteria</taxon>
        <taxon>Pseudomonadati</taxon>
        <taxon>Pseudomonadota</taxon>
        <taxon>Alphaproteobacteria</taxon>
        <taxon>Kordiimonadales</taxon>
        <taxon>Kordiimonadaceae</taxon>
        <taxon>Kordiimonas</taxon>
    </lineage>
</organism>
<evidence type="ECO:0000259" key="5">
    <source>
        <dbReference type="PROSITE" id="PS50931"/>
    </source>
</evidence>
<protein>
    <submittedName>
        <fullName evidence="6">LysR substrate-binding domain-containing protein</fullName>
    </submittedName>
</protein>
<evidence type="ECO:0000313" key="7">
    <source>
        <dbReference type="Proteomes" id="UP001595776"/>
    </source>
</evidence>
<dbReference type="Proteomes" id="UP001595776">
    <property type="component" value="Unassembled WGS sequence"/>
</dbReference>
<evidence type="ECO:0000313" key="6">
    <source>
        <dbReference type="EMBL" id="MFC4349131.1"/>
    </source>
</evidence>
<comment type="similarity">
    <text evidence="1">Belongs to the LysR transcriptional regulatory family.</text>
</comment>
<dbReference type="Gene3D" id="1.10.10.10">
    <property type="entry name" value="Winged helix-like DNA-binding domain superfamily/Winged helix DNA-binding domain"/>
    <property type="match status" value="1"/>
</dbReference>
<dbReference type="EMBL" id="JBHSCR010000014">
    <property type="protein sequence ID" value="MFC4349131.1"/>
    <property type="molecule type" value="Genomic_DNA"/>
</dbReference>
<keyword evidence="3" id="KW-0238">DNA-binding</keyword>
<reference evidence="7" key="1">
    <citation type="journal article" date="2019" name="Int. J. Syst. Evol. Microbiol.">
        <title>The Global Catalogue of Microorganisms (GCM) 10K type strain sequencing project: providing services to taxonomists for standard genome sequencing and annotation.</title>
        <authorList>
            <consortium name="The Broad Institute Genomics Platform"/>
            <consortium name="The Broad Institute Genome Sequencing Center for Infectious Disease"/>
            <person name="Wu L."/>
            <person name="Ma J."/>
        </authorList>
    </citation>
    <scope>NUCLEOTIDE SEQUENCE [LARGE SCALE GENOMIC DNA]</scope>
    <source>
        <strain evidence="7">CGMCC 1.15304</strain>
    </source>
</reference>
<comment type="caution">
    <text evidence="6">The sequence shown here is derived from an EMBL/GenBank/DDBJ whole genome shotgun (WGS) entry which is preliminary data.</text>
</comment>
<proteinExistence type="inferred from homology"/>
<dbReference type="InterPro" id="IPR005119">
    <property type="entry name" value="LysR_subst-bd"/>
</dbReference>
<keyword evidence="2" id="KW-0805">Transcription regulation</keyword>
<evidence type="ECO:0000256" key="4">
    <source>
        <dbReference type="ARBA" id="ARBA00023163"/>
    </source>
</evidence>
<evidence type="ECO:0000256" key="3">
    <source>
        <dbReference type="ARBA" id="ARBA00023125"/>
    </source>
</evidence>
<dbReference type="RefSeq" id="WP_068143978.1">
    <property type="nucleotide sequence ID" value="NZ_JBHSCR010000014.1"/>
</dbReference>
<dbReference type="Pfam" id="PF03466">
    <property type="entry name" value="LysR_substrate"/>
    <property type="match status" value="1"/>
</dbReference>
<dbReference type="PANTHER" id="PTHR30537">
    <property type="entry name" value="HTH-TYPE TRANSCRIPTIONAL REGULATOR"/>
    <property type="match status" value="1"/>
</dbReference>
<dbReference type="PROSITE" id="PS50931">
    <property type="entry name" value="HTH_LYSR"/>
    <property type="match status" value="1"/>
</dbReference>
<dbReference type="PRINTS" id="PR00039">
    <property type="entry name" value="HTHLYSR"/>
</dbReference>
<dbReference type="Gene3D" id="3.40.190.10">
    <property type="entry name" value="Periplasmic binding protein-like II"/>
    <property type="match status" value="2"/>
</dbReference>
<feature type="domain" description="HTH lysR-type" evidence="5">
    <location>
        <begin position="6"/>
        <end position="63"/>
    </location>
</feature>
<gene>
    <name evidence="6" type="ORF">ACFO5Q_14850</name>
</gene>
<sequence>MKRRIPSLIALECFEQVMKTGQVTRAAEALNLTQSAVSRQIGNLEEFVRQSLFRRERKRLVPTEAGKQYAAAVAPLLAGLENETLKLITWGADDRVLTLGLLPTFGSRWLIPKLGDFTAAYPDIQLNIVTGLTPDDFKAANADVAVQYGDGNWPGMTSHKVVSEEIIAVVAPALMKGKEDANINDYDRLLMTTRPTAWTEWLEGTGLADSGARGGAQFENFTMMIEAARSGLGVAVLPLMYVADDLATGRLIAPFGGPVKSRNAYYLAYTEGRGSLKKVKTFTDWLLGEASR</sequence>
<keyword evidence="4" id="KW-0804">Transcription</keyword>
<accession>A0ABV8UD22</accession>
<evidence type="ECO:0000256" key="2">
    <source>
        <dbReference type="ARBA" id="ARBA00023015"/>
    </source>
</evidence>
<dbReference type="InterPro" id="IPR058163">
    <property type="entry name" value="LysR-type_TF_proteobact-type"/>
</dbReference>
<dbReference type="InterPro" id="IPR036390">
    <property type="entry name" value="WH_DNA-bd_sf"/>
</dbReference>
<dbReference type="Pfam" id="PF00126">
    <property type="entry name" value="HTH_1"/>
    <property type="match status" value="1"/>
</dbReference>
<name>A0ABV8UD22_9PROT</name>
<evidence type="ECO:0000256" key="1">
    <source>
        <dbReference type="ARBA" id="ARBA00009437"/>
    </source>
</evidence>
<dbReference type="InterPro" id="IPR036388">
    <property type="entry name" value="WH-like_DNA-bd_sf"/>
</dbReference>